<dbReference type="InterPro" id="IPR036095">
    <property type="entry name" value="PTS_EIIB-like_sf"/>
</dbReference>
<dbReference type="InterPro" id="IPR007737">
    <property type="entry name" value="Mga_HTH"/>
</dbReference>
<keyword evidence="6" id="KW-0804">Transcription</keyword>
<evidence type="ECO:0000313" key="11">
    <source>
        <dbReference type="Proteomes" id="UP001223261"/>
    </source>
</evidence>
<dbReference type="PROSITE" id="PS51372">
    <property type="entry name" value="PRD_2"/>
    <property type="match status" value="2"/>
</dbReference>
<dbReference type="AlphaFoldDB" id="A0AAX3W547"/>
<feature type="domain" description="PRD" evidence="9">
    <location>
        <begin position="285"/>
        <end position="392"/>
    </location>
</feature>
<evidence type="ECO:0000256" key="3">
    <source>
        <dbReference type="ARBA" id="ARBA00022737"/>
    </source>
</evidence>
<dbReference type="Gene3D" id="1.10.1790.10">
    <property type="entry name" value="PRD domain"/>
    <property type="match status" value="2"/>
</dbReference>
<evidence type="ECO:0000256" key="4">
    <source>
        <dbReference type="ARBA" id="ARBA00023015"/>
    </source>
</evidence>
<dbReference type="Gene3D" id="3.40.930.10">
    <property type="entry name" value="Mannitol-specific EII, Chain A"/>
    <property type="match status" value="1"/>
</dbReference>
<dbReference type="Pfam" id="PF08279">
    <property type="entry name" value="HTH_11"/>
    <property type="match status" value="1"/>
</dbReference>
<dbReference type="InterPro" id="IPR013196">
    <property type="entry name" value="HTH_11"/>
</dbReference>
<protein>
    <submittedName>
        <fullName evidence="10">BglG family transcription antiterminator</fullName>
    </submittedName>
</protein>
<evidence type="ECO:0000259" key="8">
    <source>
        <dbReference type="PROSITE" id="PS51099"/>
    </source>
</evidence>
<sequence>MQIRHLNIVKILYQHQKEYITSNAIAKLLGLSSKTIRTQIKEINEESEAFGFLIQTKKSKGYNLFIKDEGLFNYFLNERYLKDENLNFNNQDSRIRFIMRKLLLSNDYTKIESLSENMFVSTGTLKNDMNEIRQILNKYEIEIVSRPNYGMKIIGKEFQIRYAIAEFLLNNQQSDIGFSEQDTSSVKNQLVKLLKIYNIEIPEVKLDNLVTHINIAVVRMRNNSMIEQKFQIEEQPLSTELKHFFDDMVHFIEERFNLILPKKEIEYLYIHFVSTGIMNEVSNIPRNEEVDKMIQHMLDNVQRVFYLDLQSDEALKENIYLHLLTSINRYKYKMNIRNPMLEEIKQNYPFAFDIGVVASKMIEKDLKVQVSESEIGYLALHFEMALNRNNIDEKKLNIILVCNSGLTSSQLIKYKLIQNFGNQIQITEIIELYNIEKANINKADIIISTVPINHDINIPILYVSPILSQNNINMIQRYIDLKPLDNKEQLIKMLELNKDFNNKDDVLNYLNEYLTDQKLIEEGFLQSIIEREKYASTAYGNLVAIPHPVMPLAKQSFVFIMTMKKPIAWDDKEVQIVFCLGLKKNTTINLEKVYQNLTDIINDYSSVLKLLESNNDKEFWKYFSF</sequence>
<feature type="domain" description="PRD" evidence="9">
    <location>
        <begin position="177"/>
        <end position="282"/>
    </location>
</feature>
<proteinExistence type="predicted"/>
<keyword evidence="5" id="KW-0010">Activator</keyword>
<accession>A0AAX3W547</accession>
<dbReference type="InterPro" id="IPR016152">
    <property type="entry name" value="PTrfase/Anion_transptr"/>
</dbReference>
<organism evidence="10 11">
    <name type="scientific">Mammaliicoccus lentus</name>
    <name type="common">Staphylococcus lentus</name>
    <dbReference type="NCBI Taxonomy" id="42858"/>
    <lineage>
        <taxon>Bacteria</taxon>
        <taxon>Bacillati</taxon>
        <taxon>Bacillota</taxon>
        <taxon>Bacilli</taxon>
        <taxon>Bacillales</taxon>
        <taxon>Staphylococcaceae</taxon>
        <taxon>Mammaliicoccus</taxon>
    </lineage>
</organism>
<dbReference type="PANTHER" id="PTHR30185:SF13">
    <property type="entry name" value="LICABCH OPERON REGULATOR-RELATED"/>
    <property type="match status" value="1"/>
</dbReference>
<evidence type="ECO:0000259" key="9">
    <source>
        <dbReference type="PROSITE" id="PS51372"/>
    </source>
</evidence>
<evidence type="ECO:0000256" key="5">
    <source>
        <dbReference type="ARBA" id="ARBA00023159"/>
    </source>
</evidence>
<dbReference type="InterPro" id="IPR036634">
    <property type="entry name" value="PRD_sf"/>
</dbReference>
<feature type="domain" description="PTS EIIB type-2" evidence="8">
    <location>
        <begin position="396"/>
        <end position="487"/>
    </location>
</feature>
<evidence type="ECO:0000259" key="7">
    <source>
        <dbReference type="PROSITE" id="PS51094"/>
    </source>
</evidence>
<dbReference type="InterPro" id="IPR013011">
    <property type="entry name" value="PTS_EIIB_2"/>
</dbReference>
<evidence type="ECO:0000256" key="6">
    <source>
        <dbReference type="ARBA" id="ARBA00023163"/>
    </source>
</evidence>
<dbReference type="Gene3D" id="3.40.50.2300">
    <property type="match status" value="1"/>
</dbReference>
<dbReference type="PROSITE" id="PS51094">
    <property type="entry name" value="PTS_EIIA_TYPE_2"/>
    <property type="match status" value="1"/>
</dbReference>
<keyword evidence="3" id="KW-0677">Repeat</keyword>
<dbReference type="SUPFAM" id="SSF63520">
    <property type="entry name" value="PTS-regulatory domain, PRD"/>
    <property type="match status" value="2"/>
</dbReference>
<dbReference type="InterPro" id="IPR050661">
    <property type="entry name" value="BglG_antiterminators"/>
</dbReference>
<dbReference type="GO" id="GO:0006355">
    <property type="term" value="P:regulation of DNA-templated transcription"/>
    <property type="evidence" value="ECO:0007669"/>
    <property type="project" value="InterPro"/>
</dbReference>
<dbReference type="PROSITE" id="PS51099">
    <property type="entry name" value="PTS_EIIB_TYPE_2"/>
    <property type="match status" value="1"/>
</dbReference>
<feature type="domain" description="PTS EIIA type-2" evidence="7">
    <location>
        <begin position="487"/>
        <end position="625"/>
    </location>
</feature>
<evidence type="ECO:0000313" key="10">
    <source>
        <dbReference type="EMBL" id="WHI60416.1"/>
    </source>
</evidence>
<evidence type="ECO:0000256" key="1">
    <source>
        <dbReference type="ARBA" id="ARBA00011798"/>
    </source>
</evidence>
<dbReference type="GO" id="GO:0008982">
    <property type="term" value="F:protein-N(PI)-phosphohistidine-sugar phosphotransferase activity"/>
    <property type="evidence" value="ECO:0007669"/>
    <property type="project" value="InterPro"/>
</dbReference>
<keyword evidence="2" id="KW-0808">Transferase</keyword>
<keyword evidence="4" id="KW-0805">Transcription regulation</keyword>
<dbReference type="SUPFAM" id="SSF52794">
    <property type="entry name" value="PTS system IIB component-like"/>
    <property type="match status" value="1"/>
</dbReference>
<dbReference type="Pfam" id="PF00359">
    <property type="entry name" value="PTS_EIIA_2"/>
    <property type="match status" value="1"/>
</dbReference>
<reference evidence="10" key="1">
    <citation type="journal article" date="2023" name="Antibiotics">
        <title>Prevalence and Molecular Characterization of Methicillin-Resistant Staphylococci (MRS) and Mammaliicocci (MRM) in Dromedary Camels from Algeria: First Detection of SCCmec-mecC Hybrid in Methicillin-Resistant Mammaliicoccus lentus.</title>
        <authorList>
            <person name="Belhout C."/>
            <person name="Boyen F."/>
            <person name="Vereecke N."/>
            <person name="Theuns S."/>
            <person name="Taibi N."/>
            <person name="Stegger M."/>
            <person name="de la Fe-Rodriguez P.Y."/>
            <person name="Bouayad L."/>
            <person name="Elgroud R."/>
            <person name="Butaye P."/>
        </authorList>
    </citation>
    <scope>NUCLEOTIDE SEQUENCE</scope>
    <source>
        <strain evidence="10">7048</strain>
    </source>
</reference>
<dbReference type="CDD" id="cd05568">
    <property type="entry name" value="PTS_IIB_bgl_like"/>
    <property type="match status" value="1"/>
</dbReference>
<dbReference type="Proteomes" id="UP001223261">
    <property type="component" value="Chromosome"/>
</dbReference>
<dbReference type="InterPro" id="IPR011608">
    <property type="entry name" value="PRD"/>
</dbReference>
<evidence type="ECO:0000256" key="2">
    <source>
        <dbReference type="ARBA" id="ARBA00022679"/>
    </source>
</evidence>
<comment type="subunit">
    <text evidence="1">Homodimer or homotrimer. Seems to be a monomer when not phosphorylated.</text>
</comment>
<name>A0AAX3W547_MAMLE</name>
<dbReference type="EMBL" id="CP118848">
    <property type="protein sequence ID" value="WHI60416.1"/>
    <property type="molecule type" value="Genomic_DNA"/>
</dbReference>
<dbReference type="InterPro" id="IPR002178">
    <property type="entry name" value="PTS_EIIA_type-2_dom"/>
</dbReference>
<gene>
    <name evidence="10" type="ORF">PYH69_01970</name>
</gene>
<dbReference type="PANTHER" id="PTHR30185">
    <property type="entry name" value="CRYPTIC BETA-GLUCOSIDE BGL OPERON ANTITERMINATOR"/>
    <property type="match status" value="1"/>
</dbReference>
<dbReference type="InterPro" id="IPR036388">
    <property type="entry name" value="WH-like_DNA-bd_sf"/>
</dbReference>
<dbReference type="Pfam" id="PF05043">
    <property type="entry name" value="Mga"/>
    <property type="match status" value="1"/>
</dbReference>
<dbReference type="SUPFAM" id="SSF55804">
    <property type="entry name" value="Phoshotransferase/anion transport protein"/>
    <property type="match status" value="1"/>
</dbReference>
<dbReference type="GO" id="GO:0009401">
    <property type="term" value="P:phosphoenolpyruvate-dependent sugar phosphotransferase system"/>
    <property type="evidence" value="ECO:0007669"/>
    <property type="project" value="InterPro"/>
</dbReference>
<dbReference type="RefSeq" id="WP_282862547.1">
    <property type="nucleotide sequence ID" value="NZ_CP118848.1"/>
</dbReference>
<dbReference type="Gene3D" id="1.10.10.10">
    <property type="entry name" value="Winged helix-like DNA-binding domain superfamily/Winged helix DNA-binding domain"/>
    <property type="match status" value="2"/>
</dbReference>
<dbReference type="Pfam" id="PF00874">
    <property type="entry name" value="PRD"/>
    <property type="match status" value="2"/>
</dbReference>
<dbReference type="CDD" id="cd00211">
    <property type="entry name" value="PTS_IIA_fru"/>
    <property type="match status" value="1"/>
</dbReference>